<evidence type="ECO:0000259" key="3">
    <source>
        <dbReference type="Pfam" id="PF13276"/>
    </source>
</evidence>
<keyword evidence="5" id="KW-1185">Reference proteome</keyword>
<dbReference type="GO" id="GO:0003676">
    <property type="term" value="F:nucleic acid binding"/>
    <property type="evidence" value="ECO:0007669"/>
    <property type="project" value="InterPro"/>
</dbReference>
<organism evidence="4 5">
    <name type="scientific">Microbispora triticiradicis</name>
    <dbReference type="NCBI Taxonomy" id="2200763"/>
    <lineage>
        <taxon>Bacteria</taxon>
        <taxon>Bacillati</taxon>
        <taxon>Actinomycetota</taxon>
        <taxon>Actinomycetes</taxon>
        <taxon>Streptosporangiales</taxon>
        <taxon>Streptosporangiaceae</taxon>
        <taxon>Microbispora</taxon>
    </lineage>
</organism>
<evidence type="ECO:0000259" key="2">
    <source>
        <dbReference type="Pfam" id="PF00665"/>
    </source>
</evidence>
<comment type="caution">
    <text evidence="4">The sequence shown here is derived from an EMBL/GenBank/DDBJ whole genome shotgun (WGS) entry which is preliminary data.</text>
</comment>
<dbReference type="Pfam" id="PF00665">
    <property type="entry name" value="rve"/>
    <property type="match status" value="1"/>
</dbReference>
<dbReference type="AlphaFoldDB" id="A0A5R8YHB4"/>
<dbReference type="InterPro" id="IPR012337">
    <property type="entry name" value="RNaseH-like_sf"/>
</dbReference>
<dbReference type="NCBIfam" id="NF033516">
    <property type="entry name" value="transpos_IS3"/>
    <property type="match status" value="1"/>
</dbReference>
<dbReference type="PANTHER" id="PTHR46889">
    <property type="entry name" value="TRANSPOSASE INSF FOR INSERTION SEQUENCE IS3B-RELATED"/>
    <property type="match status" value="1"/>
</dbReference>
<accession>A0A5R8YHB4</accession>
<gene>
    <name evidence="4" type="ORF">FED44_34455</name>
</gene>
<dbReference type="PANTHER" id="PTHR46889:SF4">
    <property type="entry name" value="TRANSPOSASE INSO FOR INSERTION SEQUENCE ELEMENT IS911B-RELATED"/>
    <property type="match status" value="1"/>
</dbReference>
<dbReference type="Proteomes" id="UP000309033">
    <property type="component" value="Unassembled WGS sequence"/>
</dbReference>
<dbReference type="InterPro" id="IPR001584">
    <property type="entry name" value="Integrase_cat-core"/>
</dbReference>
<evidence type="ECO:0000256" key="1">
    <source>
        <dbReference type="ARBA" id="ARBA00002286"/>
    </source>
</evidence>
<dbReference type="InterPro" id="IPR050900">
    <property type="entry name" value="Transposase_IS3/IS150/IS904"/>
</dbReference>
<name>A0A5R8YHB4_9ACTN</name>
<feature type="domain" description="Integrase catalytic" evidence="2">
    <location>
        <begin position="120"/>
        <end position="161"/>
    </location>
</feature>
<dbReference type="SUPFAM" id="SSF53098">
    <property type="entry name" value="Ribonuclease H-like"/>
    <property type="match status" value="1"/>
</dbReference>
<reference evidence="4" key="1">
    <citation type="submission" date="2019-05" db="EMBL/GenBank/DDBJ databases">
        <title>Isolation, diversity and antifungal activity of Actinobacteria from wheat.</title>
        <authorList>
            <person name="Yu B."/>
        </authorList>
    </citation>
    <scope>NUCLEOTIDE SEQUENCE [LARGE SCALE GENOMIC DNA]</scope>
    <source>
        <strain evidence="4">NEAU-HEGS1-5</strain>
    </source>
</reference>
<dbReference type="InterPro" id="IPR036397">
    <property type="entry name" value="RNaseH_sf"/>
</dbReference>
<dbReference type="Gene3D" id="3.30.420.10">
    <property type="entry name" value="Ribonuclease H-like superfamily/Ribonuclease H"/>
    <property type="match status" value="1"/>
</dbReference>
<evidence type="ECO:0000313" key="4">
    <source>
        <dbReference type="EMBL" id="TLP51251.1"/>
    </source>
</evidence>
<dbReference type="OrthoDB" id="3254719at2"/>
<dbReference type="InterPro" id="IPR025948">
    <property type="entry name" value="HTH-like_dom"/>
</dbReference>
<protein>
    <submittedName>
        <fullName evidence="4">IS3 family transposase</fullName>
    </submittedName>
</protein>
<comment type="function">
    <text evidence="1">Involved in the transposition of the insertion sequence.</text>
</comment>
<feature type="domain" description="HTH-like" evidence="3">
    <location>
        <begin position="39"/>
        <end position="93"/>
    </location>
</feature>
<dbReference type="Pfam" id="PF13276">
    <property type="entry name" value="HTH_21"/>
    <property type="match status" value="1"/>
</dbReference>
<dbReference type="GO" id="GO:0015074">
    <property type="term" value="P:DNA integration"/>
    <property type="evidence" value="ECO:0007669"/>
    <property type="project" value="InterPro"/>
</dbReference>
<dbReference type="EMBL" id="VANP01000024">
    <property type="protein sequence ID" value="TLP51251.1"/>
    <property type="molecule type" value="Genomic_DNA"/>
</dbReference>
<dbReference type="InterPro" id="IPR048020">
    <property type="entry name" value="Transpos_IS3"/>
</dbReference>
<sequence length="192" mass="21444">MDAHRATFGVEPICQVLPVATSTYYAAKSRPPSVRAVRDAQLMAEITTVWNDNFEVYGVRKMWKELNRRGTRVARCTVARLMKRLGLAGAVRGDHKTRTTIADALTERPADLVKRDFTAPAPNRLWVADLTYIPTTAGFVYAALVIDAFSRMIVGWRLADHLRTGHDEHPKRLEIVALAIGASCVEAVREAW</sequence>
<evidence type="ECO:0000313" key="5">
    <source>
        <dbReference type="Proteomes" id="UP000309033"/>
    </source>
</evidence>
<proteinExistence type="predicted"/>